<gene>
    <name evidence="2" type="ORF">Z520_04453</name>
</gene>
<dbReference type="AlphaFoldDB" id="A0A0D2K1S7"/>
<feature type="compositionally biased region" description="Basic and acidic residues" evidence="1">
    <location>
        <begin position="187"/>
        <end position="211"/>
    </location>
</feature>
<evidence type="ECO:0000256" key="1">
    <source>
        <dbReference type="SAM" id="MobiDB-lite"/>
    </source>
</evidence>
<organism evidence="2 3">
    <name type="scientific">Fonsecaea multimorphosa CBS 102226</name>
    <dbReference type="NCBI Taxonomy" id="1442371"/>
    <lineage>
        <taxon>Eukaryota</taxon>
        <taxon>Fungi</taxon>
        <taxon>Dikarya</taxon>
        <taxon>Ascomycota</taxon>
        <taxon>Pezizomycotina</taxon>
        <taxon>Eurotiomycetes</taxon>
        <taxon>Chaetothyriomycetidae</taxon>
        <taxon>Chaetothyriales</taxon>
        <taxon>Herpotrichiellaceae</taxon>
        <taxon>Fonsecaea</taxon>
    </lineage>
</organism>
<keyword evidence="3" id="KW-1185">Reference proteome</keyword>
<dbReference type="Proteomes" id="UP000053411">
    <property type="component" value="Unassembled WGS sequence"/>
</dbReference>
<name>A0A0D2K1S7_9EURO</name>
<dbReference type="EMBL" id="KN848068">
    <property type="protein sequence ID" value="KIX99817.1"/>
    <property type="molecule type" value="Genomic_DNA"/>
</dbReference>
<sequence length="231" mass="25643">MSTGRNRPISNALMQDSHQLEASYRSWQARRPQLFRPSDTTSPMALNSKACIFVIAEGQEHPVKLSNALHDSILSKSIISKSKAVATRGAIRPVAPTTLTDHTGTSHISTSTISLRWYYDDGTQTFPETFYIVDKILATSNIDTDSNRQGTTENNLWDAILRSTAEPPSAALSPQVNPICAAPPGVDPRRERERKERAETNQQKFEREKELQAKKIRDAFALKQAGPGKRG</sequence>
<dbReference type="RefSeq" id="XP_016633940.1">
    <property type="nucleotide sequence ID" value="XM_016774960.1"/>
</dbReference>
<proteinExistence type="predicted"/>
<accession>A0A0D2K1S7</accession>
<evidence type="ECO:0000313" key="3">
    <source>
        <dbReference type="Proteomes" id="UP000053411"/>
    </source>
</evidence>
<dbReference type="OrthoDB" id="4155281at2759"/>
<evidence type="ECO:0000313" key="2">
    <source>
        <dbReference type="EMBL" id="KIX99817.1"/>
    </source>
</evidence>
<protein>
    <submittedName>
        <fullName evidence="2">Uncharacterized protein</fullName>
    </submittedName>
</protein>
<dbReference type="GeneID" id="27710199"/>
<feature type="region of interest" description="Disordered" evidence="1">
    <location>
        <begin position="167"/>
        <end position="211"/>
    </location>
</feature>
<reference evidence="2 3" key="1">
    <citation type="submission" date="2015-01" db="EMBL/GenBank/DDBJ databases">
        <title>The Genome Sequence of Fonsecaea multimorphosa CBS 102226.</title>
        <authorList>
            <consortium name="The Broad Institute Genomics Platform"/>
            <person name="Cuomo C."/>
            <person name="de Hoog S."/>
            <person name="Gorbushina A."/>
            <person name="Stielow B."/>
            <person name="Teixiera M."/>
            <person name="Abouelleil A."/>
            <person name="Chapman S.B."/>
            <person name="Priest M."/>
            <person name="Young S.K."/>
            <person name="Wortman J."/>
            <person name="Nusbaum C."/>
            <person name="Birren B."/>
        </authorList>
    </citation>
    <scope>NUCLEOTIDE SEQUENCE [LARGE SCALE GENOMIC DNA]</scope>
    <source>
        <strain evidence="2 3">CBS 102226</strain>
    </source>
</reference>
<dbReference type="VEuPathDB" id="FungiDB:Z520_04453"/>